<dbReference type="InterPro" id="IPR011701">
    <property type="entry name" value="MFS"/>
</dbReference>
<proteinExistence type="predicted"/>
<feature type="transmembrane region" description="Helical" evidence="6">
    <location>
        <begin position="200"/>
        <end position="221"/>
    </location>
</feature>
<name>A0A1H9B8W7_9PSED</name>
<evidence type="ECO:0000256" key="5">
    <source>
        <dbReference type="ARBA" id="ARBA00023136"/>
    </source>
</evidence>
<dbReference type="Gene3D" id="1.20.1720.10">
    <property type="entry name" value="Multidrug resistance protein D"/>
    <property type="match status" value="1"/>
</dbReference>
<keyword evidence="3 6" id="KW-0812">Transmembrane</keyword>
<evidence type="ECO:0000256" key="3">
    <source>
        <dbReference type="ARBA" id="ARBA00022692"/>
    </source>
</evidence>
<feature type="transmembrane region" description="Helical" evidence="6">
    <location>
        <begin position="139"/>
        <end position="160"/>
    </location>
</feature>
<gene>
    <name evidence="8" type="ORF">SAMN05216230_101620</name>
</gene>
<feature type="transmembrane region" description="Helical" evidence="6">
    <location>
        <begin position="259"/>
        <end position="283"/>
    </location>
</feature>
<feature type="transmembrane region" description="Helical" evidence="6">
    <location>
        <begin position="114"/>
        <end position="133"/>
    </location>
</feature>
<evidence type="ECO:0000313" key="8">
    <source>
        <dbReference type="EMBL" id="SEP85187.1"/>
    </source>
</evidence>
<feature type="transmembrane region" description="Helical" evidence="6">
    <location>
        <begin position="83"/>
        <end position="102"/>
    </location>
</feature>
<dbReference type="InterPro" id="IPR036259">
    <property type="entry name" value="MFS_trans_sf"/>
</dbReference>
<comment type="subcellular location">
    <subcellularLocation>
        <location evidence="1">Membrane</location>
        <topology evidence="1">Multi-pass membrane protein</topology>
    </subcellularLocation>
</comment>
<dbReference type="SUPFAM" id="SSF103473">
    <property type="entry name" value="MFS general substrate transporter"/>
    <property type="match status" value="1"/>
</dbReference>
<feature type="transmembrane region" description="Helical" evidence="6">
    <location>
        <begin position="414"/>
        <end position="436"/>
    </location>
</feature>
<sequence>MGREAALFFTLVHSQALPYLAYTLILPANPMSAMKPLLYITPLRALLFGLTLALFELLTYLASDAVMPAMPVVVGDLQASPEYIPHALNLYLLGGVLLQWLIGPLADRYGRRPLLLAGCVFFGGACLATFWAQDIGGFNLLRLLQGIGLGFVVTVSYPALNEAFSEADAVRMMALLANIALLSPLLGPLVGTLMLQWLDWRWLFVAFAGGAVLCWLLLYRLMPETLGVERRDGSCLPFTPIHLLPLLAGYGQLLGNRRFVAGSAALGLVGLPLIGWIGLSPVLLIHDEGLSTMEYALWQLPVFGGLILGNLIINRIADRYPLPALVRGALWPYLAGLSLMALATWLWPTVTSVVSGMSLYALGLGVANAVLYRMTLFSSEQSKGLVSAMLGMITIALLGLGGAVLAMLGGGASLMHFALAAGVAGALALWPLWFVVGGRSGDGTATQ</sequence>
<feature type="transmembrane region" description="Helical" evidence="6">
    <location>
        <begin position="37"/>
        <end position="63"/>
    </location>
</feature>
<feature type="transmembrane region" description="Helical" evidence="6">
    <location>
        <begin position="295"/>
        <end position="313"/>
    </location>
</feature>
<dbReference type="InterPro" id="IPR020846">
    <property type="entry name" value="MFS_dom"/>
</dbReference>
<evidence type="ECO:0000256" key="1">
    <source>
        <dbReference type="ARBA" id="ARBA00004141"/>
    </source>
</evidence>
<protein>
    <submittedName>
        <fullName evidence="8">MFS transporter, DHA1 family, multidrug/chloramphenicol efflux transport protein</fullName>
    </submittedName>
</protein>
<dbReference type="EMBL" id="FOEQ01000001">
    <property type="protein sequence ID" value="SEP85187.1"/>
    <property type="molecule type" value="Genomic_DNA"/>
</dbReference>
<evidence type="ECO:0000313" key="9">
    <source>
        <dbReference type="Proteomes" id="UP000199221"/>
    </source>
</evidence>
<evidence type="ECO:0000256" key="2">
    <source>
        <dbReference type="ARBA" id="ARBA00022448"/>
    </source>
</evidence>
<evidence type="ECO:0000256" key="4">
    <source>
        <dbReference type="ARBA" id="ARBA00022989"/>
    </source>
</evidence>
<evidence type="ECO:0000259" key="7">
    <source>
        <dbReference type="PROSITE" id="PS50850"/>
    </source>
</evidence>
<dbReference type="PROSITE" id="PS00216">
    <property type="entry name" value="SUGAR_TRANSPORT_1"/>
    <property type="match status" value="1"/>
</dbReference>
<accession>A0A1H9B8W7</accession>
<keyword evidence="5 6" id="KW-0472">Membrane</keyword>
<dbReference type="Proteomes" id="UP000199221">
    <property type="component" value="Unassembled WGS sequence"/>
</dbReference>
<feature type="transmembrane region" description="Helical" evidence="6">
    <location>
        <begin position="6"/>
        <end position="25"/>
    </location>
</feature>
<keyword evidence="4 6" id="KW-1133">Transmembrane helix</keyword>
<dbReference type="Pfam" id="PF07690">
    <property type="entry name" value="MFS_1"/>
    <property type="match status" value="1"/>
</dbReference>
<dbReference type="GO" id="GO:0022857">
    <property type="term" value="F:transmembrane transporter activity"/>
    <property type="evidence" value="ECO:0007669"/>
    <property type="project" value="InterPro"/>
</dbReference>
<feature type="domain" description="Major facilitator superfamily (MFS) profile" evidence="7">
    <location>
        <begin position="37"/>
        <end position="439"/>
    </location>
</feature>
<dbReference type="PROSITE" id="PS50850">
    <property type="entry name" value="MFS"/>
    <property type="match status" value="1"/>
</dbReference>
<dbReference type="AlphaFoldDB" id="A0A1H9B8W7"/>
<dbReference type="GO" id="GO:0016020">
    <property type="term" value="C:membrane"/>
    <property type="evidence" value="ECO:0007669"/>
    <property type="project" value="UniProtKB-SubCell"/>
</dbReference>
<dbReference type="PANTHER" id="PTHR42718">
    <property type="entry name" value="MAJOR FACILITATOR SUPERFAMILY MULTIDRUG TRANSPORTER MFSC"/>
    <property type="match status" value="1"/>
</dbReference>
<feature type="transmembrane region" description="Helical" evidence="6">
    <location>
        <begin position="353"/>
        <end position="372"/>
    </location>
</feature>
<evidence type="ECO:0000256" key="6">
    <source>
        <dbReference type="SAM" id="Phobius"/>
    </source>
</evidence>
<feature type="transmembrane region" description="Helical" evidence="6">
    <location>
        <begin position="172"/>
        <end position="194"/>
    </location>
</feature>
<dbReference type="InterPro" id="IPR005829">
    <property type="entry name" value="Sugar_transporter_CS"/>
</dbReference>
<dbReference type="PANTHER" id="PTHR42718:SF9">
    <property type="entry name" value="MAJOR FACILITATOR SUPERFAMILY MULTIDRUG TRANSPORTER MFSC"/>
    <property type="match status" value="1"/>
</dbReference>
<reference evidence="8 9" key="1">
    <citation type="submission" date="2016-10" db="EMBL/GenBank/DDBJ databases">
        <authorList>
            <person name="de Groot N.N."/>
        </authorList>
    </citation>
    <scope>NUCLEOTIDE SEQUENCE [LARGE SCALE GENOMIC DNA]</scope>
    <source>
        <strain evidence="8 9">LMG 27941</strain>
    </source>
</reference>
<keyword evidence="2" id="KW-0813">Transport</keyword>
<feature type="transmembrane region" description="Helical" evidence="6">
    <location>
        <begin position="384"/>
        <end position="408"/>
    </location>
</feature>
<organism evidence="8 9">
    <name type="scientific">Pseudomonas soli</name>
    <dbReference type="NCBI Taxonomy" id="1306993"/>
    <lineage>
        <taxon>Bacteria</taxon>
        <taxon>Pseudomonadati</taxon>
        <taxon>Pseudomonadota</taxon>
        <taxon>Gammaproteobacteria</taxon>
        <taxon>Pseudomonadales</taxon>
        <taxon>Pseudomonadaceae</taxon>
        <taxon>Pseudomonas</taxon>
    </lineage>
</organism>
<feature type="transmembrane region" description="Helical" evidence="6">
    <location>
        <begin position="325"/>
        <end position="347"/>
    </location>
</feature>